<dbReference type="EMBL" id="CALNXJ010000041">
    <property type="protein sequence ID" value="CAH3146480.1"/>
    <property type="molecule type" value="Genomic_DNA"/>
</dbReference>
<comment type="similarity">
    <text evidence="2">Belongs to the RIX1/PELP1 family.</text>
</comment>
<reference evidence="6 7" key="1">
    <citation type="submission" date="2022-05" db="EMBL/GenBank/DDBJ databases">
        <authorList>
            <consortium name="Genoscope - CEA"/>
            <person name="William W."/>
        </authorList>
    </citation>
    <scope>NUCLEOTIDE SEQUENCE [LARGE SCALE GENOMIC DNA]</scope>
</reference>
<dbReference type="SUPFAM" id="SSF48371">
    <property type="entry name" value="ARM repeat"/>
    <property type="match status" value="1"/>
</dbReference>
<comment type="subcellular location">
    <subcellularLocation>
        <location evidence="1">Nucleus</location>
    </subcellularLocation>
</comment>
<dbReference type="GO" id="GO:0005634">
    <property type="term" value="C:nucleus"/>
    <property type="evidence" value="ECO:0007669"/>
    <property type="project" value="UniProtKB-SubCell"/>
</dbReference>
<dbReference type="Proteomes" id="UP001159428">
    <property type="component" value="Unassembled WGS sequence"/>
</dbReference>
<name>A0AAU9XFA5_9CNID</name>
<dbReference type="PANTHER" id="PTHR34105:SF1">
    <property type="entry name" value="PROLINE-, GLUTAMIC ACID- AND LEUCINE-RICH PROTEIN 1"/>
    <property type="match status" value="1"/>
</dbReference>
<dbReference type="AlphaFoldDB" id="A0AAU9XFA5"/>
<proteinExistence type="inferred from homology"/>
<dbReference type="InterPro" id="IPR012583">
    <property type="entry name" value="RIX1_N"/>
</dbReference>
<dbReference type="InterPro" id="IPR011989">
    <property type="entry name" value="ARM-like"/>
</dbReference>
<feature type="compositionally biased region" description="Polar residues" evidence="4">
    <location>
        <begin position="714"/>
        <end position="734"/>
    </location>
</feature>
<protein>
    <recommendedName>
        <fullName evidence="5">Pre-rRNA-processing protein RIX1 N-terminal domain-containing protein</fullName>
    </recommendedName>
</protein>
<sequence length="827" mass="91533">MAAELSTLASSFLETKPESYTAFFLECVESKQYLNLEKIPDGWIGKVNSLLNSKTDCWLGVCLLGITVEQCDTEAFRTNCSSWLRGLLQIIQTSKKSSVLQYCSKILDNILKHAAEFSELSRELSNSVLPSIISTLLANKCSDESSVLLMLSSCIRYFPGPSGPSRNQIEKFLLPPLNSFCNETMKAACSCYALLPRCSRSGSGDKQQLCPWNIQWNKVLCTIHKLLDSAYENVEPVANKPSQDSENESLPLGDVPATEPDRTHTLITRLNSLLHLLSGMIREEHLKVVAVPIDSTMNLLVRIMNVTCNSLKSAVVVESVLLRASLPLIHTNAVDLLTTLITRCRNVMLPYCDLLIKLLVQELTWTKTQDPAYGFNKPYRKLRCSVYHCMEHWVQLTSSLPEEGGVVTKLMSLILDDIRPLTSQTKLIPNPSCGNKQQSRKGKKRKMQEDVEQLLTGQQKIDENANESVTCRALKALCAVLIAVGSDIPHGALREVQVVIVKLIIQCQQSSFNGFPIPYTSAYCRQALYHALLNCLLTNSPCVPPPVHHAARLFSLGLQDSDFKVSSFCQEALAVVNTIIHPRIFPQVCSAPGPLQLNTSEEHANTTEMASSVTFEHVMNTNWQSLSGESESNNGNHADYLQTNQIPMEQGEFGAREGGSMDNSFVIDVGNQTVQESVQNETSFNQSDKSFTSTSDRESQGYSGIDKSLADAGNTASQISTQPQNNESSQTVLSETLPDEDFGPSPQYARIFEPKRRKTDTDNCSSKEKILINNNSTLLTANKDQLTESVANSDNTSLNEENENDETAQMLAAFVDSYPDSDEQEFS</sequence>
<keyword evidence="3" id="KW-0539">Nucleus</keyword>
<evidence type="ECO:0000259" key="5">
    <source>
        <dbReference type="Pfam" id="PF08167"/>
    </source>
</evidence>
<evidence type="ECO:0000313" key="7">
    <source>
        <dbReference type="Proteomes" id="UP001159428"/>
    </source>
</evidence>
<feature type="compositionally biased region" description="Polar residues" evidence="4">
    <location>
        <begin position="425"/>
        <end position="437"/>
    </location>
</feature>
<feature type="domain" description="Pre-rRNA-processing protein RIX1 N-terminal" evidence="5">
    <location>
        <begin position="11"/>
        <end position="179"/>
    </location>
</feature>
<dbReference type="PANTHER" id="PTHR34105">
    <property type="entry name" value="PROLINE-, GLUTAMIC ACID- AND LEUCINE-RICH PROTEIN 1"/>
    <property type="match status" value="1"/>
</dbReference>
<evidence type="ECO:0000256" key="3">
    <source>
        <dbReference type="ARBA" id="ARBA00023242"/>
    </source>
</evidence>
<dbReference type="Gene3D" id="1.25.10.10">
    <property type="entry name" value="Leucine-rich Repeat Variant"/>
    <property type="match status" value="1"/>
</dbReference>
<dbReference type="Pfam" id="PF08167">
    <property type="entry name" value="RIX1"/>
    <property type="match status" value="1"/>
</dbReference>
<dbReference type="InterPro" id="IPR016024">
    <property type="entry name" value="ARM-type_fold"/>
</dbReference>
<evidence type="ECO:0000256" key="2">
    <source>
        <dbReference type="ARBA" id="ARBA00010511"/>
    </source>
</evidence>
<gene>
    <name evidence="6" type="ORF">PMEA_00023007</name>
</gene>
<keyword evidence="7" id="KW-1185">Reference proteome</keyword>
<comment type="caution">
    <text evidence="6">The sequence shown here is derived from an EMBL/GenBank/DDBJ whole genome shotgun (WGS) entry which is preliminary data.</text>
</comment>
<feature type="compositionally biased region" description="Polar residues" evidence="4">
    <location>
        <begin position="679"/>
        <end position="694"/>
    </location>
</feature>
<feature type="region of interest" description="Disordered" evidence="4">
    <location>
        <begin position="679"/>
        <end position="747"/>
    </location>
</feature>
<accession>A0AAU9XFA5</accession>
<organism evidence="6 7">
    <name type="scientific">Pocillopora meandrina</name>
    <dbReference type="NCBI Taxonomy" id="46732"/>
    <lineage>
        <taxon>Eukaryota</taxon>
        <taxon>Metazoa</taxon>
        <taxon>Cnidaria</taxon>
        <taxon>Anthozoa</taxon>
        <taxon>Hexacorallia</taxon>
        <taxon>Scleractinia</taxon>
        <taxon>Astrocoeniina</taxon>
        <taxon>Pocilloporidae</taxon>
        <taxon>Pocillopora</taxon>
    </lineage>
</organism>
<feature type="region of interest" description="Disordered" evidence="4">
    <location>
        <begin position="425"/>
        <end position="449"/>
    </location>
</feature>
<dbReference type="GO" id="GO:0006364">
    <property type="term" value="P:rRNA processing"/>
    <property type="evidence" value="ECO:0007669"/>
    <property type="project" value="TreeGrafter"/>
</dbReference>
<evidence type="ECO:0000313" key="6">
    <source>
        <dbReference type="EMBL" id="CAH3146480.1"/>
    </source>
</evidence>
<evidence type="ECO:0000256" key="4">
    <source>
        <dbReference type="SAM" id="MobiDB-lite"/>
    </source>
</evidence>
<evidence type="ECO:0000256" key="1">
    <source>
        <dbReference type="ARBA" id="ARBA00004123"/>
    </source>
</evidence>